<geneLocation type="plasmid" evidence="1 2">
    <name>pCY360</name>
</geneLocation>
<name>E0S495_BUTPB</name>
<keyword evidence="1" id="KW-0614">Plasmid</keyword>
<proteinExistence type="predicted"/>
<accession>E0S495</accession>
<gene>
    <name evidence="1" type="ordered locus">bpr_II290</name>
</gene>
<dbReference type="RefSeq" id="WP_013282876.1">
    <property type="nucleotide sequence ID" value="NC_014389.1"/>
</dbReference>
<evidence type="ECO:0000313" key="1">
    <source>
        <dbReference type="EMBL" id="ADL36227.1"/>
    </source>
</evidence>
<evidence type="ECO:0000313" key="2">
    <source>
        <dbReference type="Proteomes" id="UP000001299"/>
    </source>
</evidence>
<sequence length="396" mass="45991">MKFIMMYHDEKIAAIEIDKDRLKEGEKFVIEYKTYNDMLLPFAIKQAITERKLEEFEAWFKHRIIPSYRKNIGLLAKELKSYPAAWTVKAHGASLTDGYWIRKEREKVTWKEVSCFDKKFDYSIGNLTFGLTSGRYNYNTPDITTAGAMPKTWRFKDGRTYLIKYGSAPDYLEPYNEKLATEILKRVCPVPFVTYDLVLIKGHVCSICENFMSPDLELVTAADLARTDIRPSYLTTNMYIRERCKSFGIPDHKTFLDYLHFADYIIDNKDRNLGNYGFLYSPGKCEFLGPAPIYDNGASFWTSDYPDIPSLDVHAEKNKAKELLTDLSGHFAPSLEALGDIADIAGQLYEQAPISDKAVKKITENLNFKLDVFEHEYERSKRHHRHEHEQEQDLER</sequence>
<dbReference type="KEGG" id="bpb:bpr_II290"/>
<dbReference type="EMBL" id="CP001812">
    <property type="protein sequence ID" value="ADL36227.1"/>
    <property type="molecule type" value="Genomic_DNA"/>
</dbReference>
<keyword evidence="2" id="KW-1185">Reference proteome</keyword>
<protein>
    <recommendedName>
        <fullName evidence="3">HipA-like C-terminal domain-containing protein</fullName>
    </recommendedName>
</protein>
<evidence type="ECO:0008006" key="3">
    <source>
        <dbReference type="Google" id="ProtNLM"/>
    </source>
</evidence>
<organism evidence="1 2">
    <name type="scientific">Butyrivibrio proteoclasticus (strain ATCC 51982 / DSM 14932 / B316)</name>
    <name type="common">Clostridium proteoclasticum</name>
    <dbReference type="NCBI Taxonomy" id="515622"/>
    <lineage>
        <taxon>Bacteria</taxon>
        <taxon>Bacillati</taxon>
        <taxon>Bacillota</taxon>
        <taxon>Clostridia</taxon>
        <taxon>Lachnospirales</taxon>
        <taxon>Lachnospiraceae</taxon>
        <taxon>Butyrivibrio</taxon>
    </lineage>
</organism>
<dbReference type="AlphaFoldDB" id="E0S495"/>
<reference evidence="1 2" key="1">
    <citation type="journal article" date="2010" name="PLoS ONE">
        <title>The glycobiome of the rumen bacterium Butyrivibrio proteoclasticus B316(T) highlights adaptation to a polysaccharide-rich environment.</title>
        <authorList>
            <person name="Kelly W.J."/>
            <person name="Leahy S.C."/>
            <person name="Altermann E."/>
            <person name="Yeoman C.J."/>
            <person name="Dunne J.C."/>
            <person name="Kong Z."/>
            <person name="Pacheco D.M."/>
            <person name="Li D."/>
            <person name="Noel S.J."/>
            <person name="Moon C.D."/>
            <person name="Cookson A.L."/>
            <person name="Attwood G.T."/>
        </authorList>
    </citation>
    <scope>NUCLEOTIDE SEQUENCE [LARGE SCALE GENOMIC DNA]</scope>
    <source>
        <strain evidence="2">ATCC 51982 / DSM 14932 / B316</strain>
        <plasmid evidence="2">Plasmid pCY360</plasmid>
    </source>
</reference>
<dbReference type="Proteomes" id="UP000001299">
    <property type="component" value="Plasmid pCY360"/>
</dbReference>
<dbReference type="HOGENOM" id="CLU_042516_1_0_9"/>
<dbReference type="Gene3D" id="1.10.1070.20">
    <property type="match status" value="1"/>
</dbReference>